<dbReference type="SUPFAM" id="SSF54593">
    <property type="entry name" value="Glyoxalase/Bleomycin resistance protein/Dihydroxybiphenyl dioxygenase"/>
    <property type="match status" value="1"/>
</dbReference>
<evidence type="ECO:0000313" key="1">
    <source>
        <dbReference type="EMBL" id="MET8438223.1"/>
    </source>
</evidence>
<dbReference type="Gene3D" id="3.10.180.10">
    <property type="entry name" value="2,3-Dihydroxybiphenyl 1,2-Dioxygenase, domain 1"/>
    <property type="match status" value="1"/>
</dbReference>
<protein>
    <recommendedName>
        <fullName evidence="3">Glyoxalase-like domain-containing protein</fullName>
    </recommendedName>
</protein>
<proteinExistence type="predicted"/>
<accession>A0ABV2UN63</accession>
<dbReference type="EMBL" id="JBEXIP010000053">
    <property type="protein sequence ID" value="MET8438223.1"/>
    <property type="molecule type" value="Genomic_DNA"/>
</dbReference>
<sequence length="83" mass="8862">MGHGLAPAPSDSGTVSQHIALATDDIISASRRLRDTGHLLPVPDNHHDDVAPRLAFGPGEPATYPELGILCDLDENGRFRPLE</sequence>
<evidence type="ECO:0000313" key="2">
    <source>
        <dbReference type="Proteomes" id="UP001550044"/>
    </source>
</evidence>
<dbReference type="Proteomes" id="UP001550044">
    <property type="component" value="Unassembled WGS sequence"/>
</dbReference>
<gene>
    <name evidence="1" type="ORF">ABZV61_36995</name>
</gene>
<comment type="caution">
    <text evidence="1">The sequence shown here is derived from an EMBL/GenBank/DDBJ whole genome shotgun (WGS) entry which is preliminary data.</text>
</comment>
<dbReference type="InterPro" id="IPR029068">
    <property type="entry name" value="Glyas_Bleomycin-R_OHBP_Dase"/>
</dbReference>
<name>A0ABV2UN63_9ACTN</name>
<dbReference type="RefSeq" id="WP_356503822.1">
    <property type="nucleotide sequence ID" value="NZ_JBEXEF010000008.1"/>
</dbReference>
<reference evidence="1 2" key="1">
    <citation type="submission" date="2024-06" db="EMBL/GenBank/DDBJ databases">
        <title>The Natural Products Discovery Center: Release of the First 8490 Sequenced Strains for Exploring Actinobacteria Biosynthetic Diversity.</title>
        <authorList>
            <person name="Kalkreuter E."/>
            <person name="Kautsar S.A."/>
            <person name="Yang D."/>
            <person name="Bader C.D."/>
            <person name="Teijaro C.N."/>
            <person name="Fluegel L."/>
            <person name="Davis C.M."/>
            <person name="Simpson J.R."/>
            <person name="Lauterbach L."/>
            <person name="Steele A.D."/>
            <person name="Gui C."/>
            <person name="Meng S."/>
            <person name="Li G."/>
            <person name="Viehrig K."/>
            <person name="Ye F."/>
            <person name="Su P."/>
            <person name="Kiefer A.F."/>
            <person name="Nichols A."/>
            <person name="Cepeda A.J."/>
            <person name="Yan W."/>
            <person name="Fan B."/>
            <person name="Jiang Y."/>
            <person name="Adhikari A."/>
            <person name="Zheng C.-J."/>
            <person name="Schuster L."/>
            <person name="Cowan T.M."/>
            <person name="Smanski M.J."/>
            <person name="Chevrette M.G."/>
            <person name="De Carvalho L.P.S."/>
            <person name="Shen B."/>
        </authorList>
    </citation>
    <scope>NUCLEOTIDE SEQUENCE [LARGE SCALE GENOMIC DNA]</scope>
    <source>
        <strain evidence="1 2">NPDC005137</strain>
    </source>
</reference>
<evidence type="ECO:0008006" key="3">
    <source>
        <dbReference type="Google" id="ProtNLM"/>
    </source>
</evidence>
<keyword evidence="2" id="KW-1185">Reference proteome</keyword>
<organism evidence="1 2">
    <name type="scientific">Streptomyces sp. 900116325</name>
    <dbReference type="NCBI Taxonomy" id="3154295"/>
    <lineage>
        <taxon>Bacteria</taxon>
        <taxon>Bacillati</taxon>
        <taxon>Actinomycetota</taxon>
        <taxon>Actinomycetes</taxon>
        <taxon>Kitasatosporales</taxon>
        <taxon>Streptomycetaceae</taxon>
        <taxon>Streptomyces</taxon>
    </lineage>
</organism>